<keyword evidence="6" id="KW-1185">Reference proteome</keyword>
<dbReference type="EMBL" id="JAGGNH010000005">
    <property type="protein sequence ID" value="KAJ0970998.1"/>
    <property type="molecule type" value="Genomic_DNA"/>
</dbReference>
<evidence type="ECO:0000313" key="5">
    <source>
        <dbReference type="EMBL" id="KAJ0970998.1"/>
    </source>
</evidence>
<comment type="similarity">
    <text evidence="1">Belongs to the FPP family.</text>
</comment>
<dbReference type="PANTHER" id="PTHR31580:SF4">
    <property type="entry name" value="FILAMENT-LIKE PLANT PROTEIN 6"/>
    <property type="match status" value="1"/>
</dbReference>
<dbReference type="InterPro" id="IPR008587">
    <property type="entry name" value="FPP_plant"/>
</dbReference>
<evidence type="ECO:0000256" key="2">
    <source>
        <dbReference type="ARBA" id="ARBA00023054"/>
    </source>
</evidence>
<reference evidence="5" key="2">
    <citation type="journal article" date="2022" name="Hortic Res">
        <title>The genome of Dioscorea zingiberensis sheds light on the biosynthesis, origin and evolution of the medicinally important diosgenin saponins.</title>
        <authorList>
            <person name="Li Y."/>
            <person name="Tan C."/>
            <person name="Li Z."/>
            <person name="Guo J."/>
            <person name="Li S."/>
            <person name="Chen X."/>
            <person name="Wang C."/>
            <person name="Dai X."/>
            <person name="Yang H."/>
            <person name="Song W."/>
            <person name="Hou L."/>
            <person name="Xu J."/>
            <person name="Tong Z."/>
            <person name="Xu A."/>
            <person name="Yuan X."/>
            <person name="Wang W."/>
            <person name="Yang Q."/>
            <person name="Chen L."/>
            <person name="Sun Z."/>
            <person name="Wang K."/>
            <person name="Pan B."/>
            <person name="Chen J."/>
            <person name="Bao Y."/>
            <person name="Liu F."/>
            <person name="Qi X."/>
            <person name="Gang D.R."/>
            <person name="Wen J."/>
            <person name="Li J."/>
        </authorList>
    </citation>
    <scope>NUCLEOTIDE SEQUENCE</scope>
    <source>
        <strain evidence="5">Dzin_1.0</strain>
    </source>
</reference>
<accession>A0A9D5HCE7</accession>
<dbReference type="Pfam" id="PF05911">
    <property type="entry name" value="FPP"/>
    <property type="match status" value="1"/>
</dbReference>
<dbReference type="PANTHER" id="PTHR31580">
    <property type="entry name" value="FILAMENT-LIKE PLANT PROTEIN 4"/>
    <property type="match status" value="1"/>
</dbReference>
<evidence type="ECO:0000256" key="4">
    <source>
        <dbReference type="SAM" id="MobiDB-lite"/>
    </source>
</evidence>
<keyword evidence="2 3" id="KW-0175">Coiled coil</keyword>
<reference evidence="5" key="1">
    <citation type="submission" date="2021-03" db="EMBL/GenBank/DDBJ databases">
        <authorList>
            <person name="Li Z."/>
            <person name="Yang C."/>
        </authorList>
    </citation>
    <scope>NUCLEOTIDE SEQUENCE</scope>
    <source>
        <strain evidence="5">Dzin_1.0</strain>
        <tissue evidence="5">Leaf</tissue>
    </source>
</reference>
<organism evidence="5 6">
    <name type="scientific">Dioscorea zingiberensis</name>
    <dbReference type="NCBI Taxonomy" id="325984"/>
    <lineage>
        <taxon>Eukaryota</taxon>
        <taxon>Viridiplantae</taxon>
        <taxon>Streptophyta</taxon>
        <taxon>Embryophyta</taxon>
        <taxon>Tracheophyta</taxon>
        <taxon>Spermatophyta</taxon>
        <taxon>Magnoliopsida</taxon>
        <taxon>Liliopsida</taxon>
        <taxon>Dioscoreales</taxon>
        <taxon>Dioscoreaceae</taxon>
        <taxon>Dioscorea</taxon>
    </lineage>
</organism>
<feature type="coiled-coil region" evidence="3">
    <location>
        <begin position="801"/>
        <end position="916"/>
    </location>
</feature>
<dbReference type="OrthoDB" id="1926355at2759"/>
<feature type="region of interest" description="Disordered" evidence="4">
    <location>
        <begin position="976"/>
        <end position="1092"/>
    </location>
</feature>
<protein>
    <recommendedName>
        <fullName evidence="7">Filament-like plant protein 4</fullName>
    </recommendedName>
</protein>
<evidence type="ECO:0000313" key="6">
    <source>
        <dbReference type="Proteomes" id="UP001085076"/>
    </source>
</evidence>
<dbReference type="Proteomes" id="UP001085076">
    <property type="component" value="Miscellaneous, Linkage group lg05"/>
</dbReference>
<feature type="region of interest" description="Disordered" evidence="4">
    <location>
        <begin position="532"/>
        <end position="551"/>
    </location>
</feature>
<feature type="coiled-coil region" evidence="3">
    <location>
        <begin position="174"/>
        <end position="257"/>
    </location>
</feature>
<dbReference type="AlphaFoldDB" id="A0A9D5HCE7"/>
<evidence type="ECO:0008006" key="7">
    <source>
        <dbReference type="Google" id="ProtNLM"/>
    </source>
</evidence>
<name>A0A9D5HCE7_9LILI</name>
<gene>
    <name evidence="5" type="ORF">J5N97_018957</name>
</gene>
<proteinExistence type="inferred from homology"/>
<evidence type="ECO:0000256" key="1">
    <source>
        <dbReference type="ARBA" id="ARBA00005921"/>
    </source>
</evidence>
<evidence type="ECO:0000256" key="3">
    <source>
        <dbReference type="SAM" id="Coils"/>
    </source>
</evidence>
<sequence>MGYCILCIPCDNFIHNYLIMDKRSWPWKRKSSEKAAATTDPVSSSSVNQIDQTSTKSVSYVQIPTETYAHLTELEDQVKLLNDKLTSAQSEISSKDDLVKQHAKVAEEAVTGWEKAEEEALALKNQLESVTLLKLTAEDRASHLDGALKECMKQIRNVKEESEQKLHDVVFAKTKQWEKLKSELEARIHDFEEELLMASAENSALSRSLQERTNALMKVSDEKSQADAEIEVLKSNLQSYEREINSLKYELHISSKELEIRNEEKNMSIRSADVANKQHVEDVKKITKLEAECQRLRGLVRKKLPGPAALAQMKLEVENMGRDYSEPRAHRSSARSSSPHFTPTSEFAFENFQQCRKENEFLTARLLTMEEETKMLKEALSNRNSELQASRNMCAKTANKLRSIEAHMHVMNQQKSPSKANMDITVDGSLNESNPPSLTSMSEDGIDEEGSCSESWATALVSELSQFKKEKHLDKAKKDNSNHLDLMDDFLEMERLACLSTEANVTATPSENGIDKKISASADAIHMVLKDENDHDSTKLQSSCEKPLERNFTPNRMNVPFSKLQSRITSVFESQSPDTDLNKVVEDIKNIVQDVQEELCALPVSCVIQENHSADSPSNHDHYHEDMGETTENDISSKQISVSLMDTKHSVSQELKNAISQIHEFVLLLGKEAVEIQARSSDDPQLNEKLQKFSESVNRVLSQEIVLDEFIMALSYILSETSELSFNLLRNKHNEEEGNSSDYVDKVTLLENKVTQHDRTKDRFSGVPLDSHSLADLGIEGPIGHGYELMNTVEKCSLVELEQLKLEKKSMEMDFARCTESLECTKIQLVETEQHLSELKCELAACQKTNSLAETQLKCMAESYKSLESRTQELESEINVLRVKAATLDNELQDEKRCHQDDLAKYKELQEKIERNEKCAACSISAEADLDIKTKQGMEIASAAEKLAECQETIFLLSKQLNAMRPPAELMASSLNDGQRMTDGFVEDEPSSTGFHPRSMPSPQQSDHFEMENVAGNNTRKTGGESPLDGYNSYMAPSDTESNSFPRSPISSKRQKQRSSRSSSSSSISSTMVPEKHGRGFSRFFSKGKSDH</sequence>
<feature type="compositionally biased region" description="Low complexity" evidence="4">
    <location>
        <begin position="1060"/>
        <end position="1070"/>
    </location>
</feature>
<comment type="caution">
    <text evidence="5">The sequence shown here is derived from an EMBL/GenBank/DDBJ whole genome shotgun (WGS) entry which is preliminary data.</text>
</comment>